<dbReference type="GO" id="GO:0034707">
    <property type="term" value="C:chloride channel complex"/>
    <property type="evidence" value="ECO:0007669"/>
    <property type="project" value="UniProtKB-KW"/>
</dbReference>
<feature type="region of interest" description="Disordered" evidence="7">
    <location>
        <begin position="531"/>
        <end position="565"/>
    </location>
</feature>
<keyword evidence="3 6" id="KW-1133">Transmembrane helix</keyword>
<comment type="subcellular location">
    <subcellularLocation>
        <location evidence="6">Cell membrane</location>
        <topology evidence="6">Multi-pass membrane protein</topology>
    </subcellularLocation>
    <subcellularLocation>
        <location evidence="1">Membrane</location>
    </subcellularLocation>
</comment>
<dbReference type="InterPro" id="IPR000615">
    <property type="entry name" value="Bestrophin"/>
</dbReference>
<feature type="transmembrane region" description="Helical" evidence="6">
    <location>
        <begin position="36"/>
        <end position="55"/>
    </location>
</feature>
<dbReference type="AlphaFoldDB" id="A0AAV4VUV5"/>
<dbReference type="PANTHER" id="PTHR10736:SF0">
    <property type="entry name" value="BESTROPHIN HOMOLOG"/>
    <property type="match status" value="1"/>
</dbReference>
<dbReference type="EMBL" id="BPLQ01013633">
    <property type="protein sequence ID" value="GIY73640.1"/>
    <property type="molecule type" value="Genomic_DNA"/>
</dbReference>
<dbReference type="Pfam" id="PF01062">
    <property type="entry name" value="Bestrophin"/>
    <property type="match status" value="1"/>
</dbReference>
<feature type="region of interest" description="Disordered" evidence="7">
    <location>
        <begin position="347"/>
        <end position="366"/>
    </location>
</feature>
<keyword evidence="6" id="KW-0407">Ion channel</keyword>
<keyword evidence="6" id="KW-0813">Transport</keyword>
<keyword evidence="6" id="KW-1003">Cell membrane</keyword>
<keyword evidence="2 6" id="KW-0812">Transmembrane</keyword>
<evidence type="ECO:0000313" key="8">
    <source>
        <dbReference type="EMBL" id="GIY73640.1"/>
    </source>
</evidence>
<keyword evidence="6" id="KW-0869">Chloride channel</keyword>
<name>A0AAV4VUV5_9ARAC</name>
<sequence length="683" mass="77630">MIIFCSLYYSLSALYRYAFTESQRTVFEKLTIYCEAFTNLIPLSFVLGFYVSIVVGRWWQQYLAIPWPDKTSMLIASYVHGSDERGKIIRRTLARYLNLLSVLTFQSVSTSVKKRFPTLDHVEESGLMTKEERRVYDEIHVTHGKWWVPAQWFSALAARARKEGRIKDDVLLQALLDEMHIFRGNCGMLFSYDWVSIPLVYTQVVTLAIYTYFLATVMGRQYLDPEKGYPGHEVDLYIPIFTILQFFFYMGWLKVAEQLINPFGEDDDDFELNWCLDRNLQVSFLIVDEMHHKHPRLVKDIYWDEIEPQLPYTKSSVMLRTQPHLGSAVNLDVDPEEFLPMETILEEDNDDNNYNSPPQSPTNELSPAFRSIASSKINLNGDNDNTSQSGLRFLDSFPGSKLLNMIIGSSTENVPGTPKKEGSIFSGFTLKTPNRRSIASSIADSLHDASLETRREVGEPLIPTRAGTPIHMDQREDFRHIILDIAPDSSSMDSGNVTPATIVEYNRRHDIANHAANALIEAAHSTSVDIPDEQLSPLTPPGDMETSPFEPNSSQESLGPFGDSNQSTVSSYAELLKHPKHLNLVIYNVDLILPVNKKSYTETELKMVTLATIGERFPEQHWLHVYSDDSDINTGAEVYSRDFSRNRIIGAICTNFDGEVAAVNMPLTEIANRKEQNIVIFID</sequence>
<keyword evidence="9" id="KW-1185">Reference proteome</keyword>
<keyword evidence="6" id="KW-0868">Chloride</keyword>
<evidence type="ECO:0000256" key="2">
    <source>
        <dbReference type="ARBA" id="ARBA00022692"/>
    </source>
</evidence>
<keyword evidence="4 6" id="KW-0472">Membrane</keyword>
<feature type="transmembrane region" description="Helical" evidence="6">
    <location>
        <begin position="236"/>
        <end position="253"/>
    </location>
</feature>
<dbReference type="Proteomes" id="UP001054837">
    <property type="component" value="Unassembled WGS sequence"/>
</dbReference>
<evidence type="ECO:0000256" key="5">
    <source>
        <dbReference type="ARBA" id="ARBA00034769"/>
    </source>
</evidence>
<feature type="compositionally biased region" description="Polar residues" evidence="7">
    <location>
        <begin position="549"/>
        <end position="565"/>
    </location>
</feature>
<evidence type="ECO:0000313" key="9">
    <source>
        <dbReference type="Proteomes" id="UP001054837"/>
    </source>
</evidence>
<evidence type="ECO:0000256" key="6">
    <source>
        <dbReference type="RuleBase" id="RU363126"/>
    </source>
</evidence>
<accession>A0AAV4VUV5</accession>
<comment type="caution">
    <text evidence="8">The sequence shown here is derived from an EMBL/GenBank/DDBJ whole genome shotgun (WGS) entry which is preliminary data.</text>
</comment>
<keyword evidence="6" id="KW-0406">Ion transport</keyword>
<proteinExistence type="inferred from homology"/>
<organism evidence="8 9">
    <name type="scientific">Caerostris darwini</name>
    <dbReference type="NCBI Taxonomy" id="1538125"/>
    <lineage>
        <taxon>Eukaryota</taxon>
        <taxon>Metazoa</taxon>
        <taxon>Ecdysozoa</taxon>
        <taxon>Arthropoda</taxon>
        <taxon>Chelicerata</taxon>
        <taxon>Arachnida</taxon>
        <taxon>Araneae</taxon>
        <taxon>Araneomorphae</taxon>
        <taxon>Entelegynae</taxon>
        <taxon>Araneoidea</taxon>
        <taxon>Araneidae</taxon>
        <taxon>Caerostris</taxon>
    </lineage>
</organism>
<dbReference type="GO" id="GO:0005886">
    <property type="term" value="C:plasma membrane"/>
    <property type="evidence" value="ECO:0007669"/>
    <property type="project" value="UniProtKB-SubCell"/>
</dbReference>
<evidence type="ECO:0000256" key="4">
    <source>
        <dbReference type="ARBA" id="ARBA00023136"/>
    </source>
</evidence>
<protein>
    <recommendedName>
        <fullName evidence="6">Bestrophin homolog</fullName>
    </recommendedName>
</protein>
<comment type="similarity">
    <text evidence="5 6">Belongs to the anion channel-forming bestrophin (TC 1.A.46) family. Calcium-sensitive chloride channel subfamily.</text>
</comment>
<evidence type="ECO:0000256" key="3">
    <source>
        <dbReference type="ARBA" id="ARBA00022989"/>
    </source>
</evidence>
<feature type="transmembrane region" description="Helical" evidence="6">
    <location>
        <begin position="194"/>
        <end position="215"/>
    </location>
</feature>
<dbReference type="PANTHER" id="PTHR10736">
    <property type="entry name" value="BESTROPHIN"/>
    <property type="match status" value="1"/>
</dbReference>
<evidence type="ECO:0000256" key="7">
    <source>
        <dbReference type="SAM" id="MobiDB-lite"/>
    </source>
</evidence>
<dbReference type="GO" id="GO:0005254">
    <property type="term" value="F:chloride channel activity"/>
    <property type="evidence" value="ECO:0007669"/>
    <property type="project" value="UniProtKB-KW"/>
</dbReference>
<feature type="compositionally biased region" description="Polar residues" evidence="7">
    <location>
        <begin position="352"/>
        <end position="365"/>
    </location>
</feature>
<evidence type="ECO:0000256" key="1">
    <source>
        <dbReference type="ARBA" id="ARBA00004370"/>
    </source>
</evidence>
<reference evidence="8 9" key="1">
    <citation type="submission" date="2021-06" db="EMBL/GenBank/DDBJ databases">
        <title>Caerostris darwini draft genome.</title>
        <authorList>
            <person name="Kono N."/>
            <person name="Arakawa K."/>
        </authorList>
    </citation>
    <scope>NUCLEOTIDE SEQUENCE [LARGE SCALE GENOMIC DNA]</scope>
</reference>
<dbReference type="InterPro" id="IPR021134">
    <property type="entry name" value="Bestrophin-like"/>
</dbReference>
<gene>
    <name evidence="8" type="primary">BEST3</name>
    <name evidence="8" type="ORF">CDAR_186541</name>
</gene>
<comment type="function">
    <text evidence="6">Forms chloride channels.</text>
</comment>